<evidence type="ECO:0000256" key="1">
    <source>
        <dbReference type="SAM" id="Phobius"/>
    </source>
</evidence>
<gene>
    <name evidence="2" type="ORF">E2980_09405</name>
</gene>
<accession>A0A4Y8LZA0</accession>
<keyword evidence="1" id="KW-0812">Transmembrane</keyword>
<keyword evidence="1" id="KW-1133">Transmembrane helix</keyword>
<proteinExistence type="predicted"/>
<reference evidence="2 3" key="1">
    <citation type="submission" date="2019-03" db="EMBL/GenBank/DDBJ databases">
        <title>Cohnella endophytica sp. nov., a novel endophytic bacterium isolated from bark of Sonneratia apetala.</title>
        <authorList>
            <person name="Tuo L."/>
        </authorList>
    </citation>
    <scope>NUCLEOTIDE SEQUENCE [LARGE SCALE GENOMIC DNA]</scope>
    <source>
        <strain evidence="2 3">CCTCC AB 208254</strain>
    </source>
</reference>
<dbReference type="EMBL" id="SOMN01000009">
    <property type="protein sequence ID" value="TFE27524.1"/>
    <property type="molecule type" value="Genomic_DNA"/>
</dbReference>
<dbReference type="AlphaFoldDB" id="A0A4Y8LZA0"/>
<organism evidence="2 3">
    <name type="scientific">Cohnella luojiensis</name>
    <dbReference type="NCBI Taxonomy" id="652876"/>
    <lineage>
        <taxon>Bacteria</taxon>
        <taxon>Bacillati</taxon>
        <taxon>Bacillota</taxon>
        <taxon>Bacilli</taxon>
        <taxon>Bacillales</taxon>
        <taxon>Paenibacillaceae</taxon>
        <taxon>Cohnella</taxon>
    </lineage>
</organism>
<name>A0A4Y8LZA0_9BACL</name>
<sequence length="51" mass="5326">MTDRHNKRTVVIDLGYPVAGEGCGYGGGVMGAAAFALVLFVLLVIILRAGY</sequence>
<keyword evidence="1" id="KW-0472">Membrane</keyword>
<protein>
    <submittedName>
        <fullName evidence="2">Sporulation protein YjcZ</fullName>
    </submittedName>
</protein>
<evidence type="ECO:0000313" key="2">
    <source>
        <dbReference type="EMBL" id="TFE27524.1"/>
    </source>
</evidence>
<feature type="transmembrane region" description="Helical" evidence="1">
    <location>
        <begin position="25"/>
        <end position="47"/>
    </location>
</feature>
<comment type="caution">
    <text evidence="2">The sequence shown here is derived from an EMBL/GenBank/DDBJ whole genome shotgun (WGS) entry which is preliminary data.</text>
</comment>
<evidence type="ECO:0000313" key="3">
    <source>
        <dbReference type="Proteomes" id="UP000297900"/>
    </source>
</evidence>
<keyword evidence="3" id="KW-1185">Reference proteome</keyword>
<dbReference type="Proteomes" id="UP000297900">
    <property type="component" value="Unassembled WGS sequence"/>
</dbReference>